<protein>
    <recommendedName>
        <fullName evidence="7">Rhodopsin domain-containing protein</fullName>
    </recommendedName>
</protein>
<dbReference type="InterPro" id="IPR049326">
    <property type="entry name" value="Rhodopsin_dom_fungi"/>
</dbReference>
<comment type="caution">
    <text evidence="8">The sequence shown here is derived from an EMBL/GenBank/DDBJ whole genome shotgun (WGS) entry which is preliminary data.</text>
</comment>
<accession>A0ABR3S066</accession>
<keyword evidence="2" id="KW-0812">Transmembrane</keyword>
<proteinExistence type="inferred from homology"/>
<dbReference type="InterPro" id="IPR052337">
    <property type="entry name" value="SAT4-like"/>
</dbReference>
<sequence length="247" mass="27104">MLRLKYMIQFANSHNVTWDYTPIGYWSTLEVHVGIIIACLPAVRSLQRRIFPSSRSPNGYYPGPSGGYGYNSKGGSPFPSIAKSKGGHVDVMTAASQTSMLRSRDRSKSDREFIQLEEYEFHVGDKPGSYEKEDAYNHAGSNATQVERGSIHTDDGAVLLPIQTTHGLSPPKATYQNSGRNISPPLPQVITVRKDYSVTVEVTPDQLSSSPPRASEDMGVRGRSGSQAPLTALPSIERRTSSRNRFG</sequence>
<dbReference type="Pfam" id="PF20684">
    <property type="entry name" value="Fung_rhodopsin"/>
    <property type="match status" value="1"/>
</dbReference>
<keyword evidence="9" id="KW-1185">Reference proteome</keyword>
<organism evidence="8 9">
    <name type="scientific">Paraconiothyrium brasiliense</name>
    <dbReference type="NCBI Taxonomy" id="300254"/>
    <lineage>
        <taxon>Eukaryota</taxon>
        <taxon>Fungi</taxon>
        <taxon>Dikarya</taxon>
        <taxon>Ascomycota</taxon>
        <taxon>Pezizomycotina</taxon>
        <taxon>Dothideomycetes</taxon>
        <taxon>Pleosporomycetidae</taxon>
        <taxon>Pleosporales</taxon>
        <taxon>Massarineae</taxon>
        <taxon>Didymosphaeriaceae</taxon>
        <taxon>Paraconiothyrium</taxon>
    </lineage>
</organism>
<evidence type="ECO:0000256" key="3">
    <source>
        <dbReference type="ARBA" id="ARBA00022989"/>
    </source>
</evidence>
<dbReference type="EMBL" id="JAKJXO020000002">
    <property type="protein sequence ID" value="KAL1610056.1"/>
    <property type="molecule type" value="Genomic_DNA"/>
</dbReference>
<keyword evidence="3" id="KW-1133">Transmembrane helix</keyword>
<dbReference type="Proteomes" id="UP001521785">
    <property type="component" value="Unassembled WGS sequence"/>
</dbReference>
<feature type="domain" description="Rhodopsin" evidence="7">
    <location>
        <begin position="1"/>
        <end position="48"/>
    </location>
</feature>
<evidence type="ECO:0000256" key="5">
    <source>
        <dbReference type="ARBA" id="ARBA00038359"/>
    </source>
</evidence>
<evidence type="ECO:0000259" key="7">
    <source>
        <dbReference type="Pfam" id="PF20684"/>
    </source>
</evidence>
<evidence type="ECO:0000256" key="2">
    <source>
        <dbReference type="ARBA" id="ARBA00022692"/>
    </source>
</evidence>
<feature type="region of interest" description="Disordered" evidence="6">
    <location>
        <begin position="164"/>
        <end position="186"/>
    </location>
</feature>
<gene>
    <name evidence="8" type="ORF">SLS60_001721</name>
</gene>
<evidence type="ECO:0000256" key="4">
    <source>
        <dbReference type="ARBA" id="ARBA00023136"/>
    </source>
</evidence>
<keyword evidence="4" id="KW-0472">Membrane</keyword>
<evidence type="ECO:0000313" key="8">
    <source>
        <dbReference type="EMBL" id="KAL1610056.1"/>
    </source>
</evidence>
<comment type="similarity">
    <text evidence="5">Belongs to the SAT4 family.</text>
</comment>
<dbReference type="PANTHER" id="PTHR33048">
    <property type="entry name" value="PTH11-LIKE INTEGRAL MEMBRANE PROTEIN (AFU_ORTHOLOGUE AFUA_5G11245)"/>
    <property type="match status" value="1"/>
</dbReference>
<reference evidence="8 9" key="1">
    <citation type="submission" date="2024-02" db="EMBL/GenBank/DDBJ databases">
        <title>De novo assembly and annotation of 12 fungi associated with fruit tree decline syndrome in Ontario, Canada.</title>
        <authorList>
            <person name="Sulman M."/>
            <person name="Ellouze W."/>
            <person name="Ilyukhin E."/>
        </authorList>
    </citation>
    <scope>NUCLEOTIDE SEQUENCE [LARGE SCALE GENOMIC DNA]</scope>
    <source>
        <strain evidence="8 9">M42-189</strain>
    </source>
</reference>
<feature type="region of interest" description="Disordered" evidence="6">
    <location>
        <begin position="202"/>
        <end position="247"/>
    </location>
</feature>
<evidence type="ECO:0000313" key="9">
    <source>
        <dbReference type="Proteomes" id="UP001521785"/>
    </source>
</evidence>
<name>A0ABR3S066_9PLEO</name>
<evidence type="ECO:0000256" key="1">
    <source>
        <dbReference type="ARBA" id="ARBA00004141"/>
    </source>
</evidence>
<comment type="subcellular location">
    <subcellularLocation>
        <location evidence="1">Membrane</location>
        <topology evidence="1">Multi-pass membrane protein</topology>
    </subcellularLocation>
</comment>
<dbReference type="PANTHER" id="PTHR33048:SF160">
    <property type="entry name" value="SAT4 FAMILY MEMBRANE PROTEIN"/>
    <property type="match status" value="1"/>
</dbReference>
<evidence type="ECO:0000256" key="6">
    <source>
        <dbReference type="SAM" id="MobiDB-lite"/>
    </source>
</evidence>